<accession>A0AAV7JU66</accession>
<name>A0AAV7JU66_9METZ</name>
<dbReference type="EMBL" id="JAKMXF010000299">
    <property type="protein sequence ID" value="KAI6652230.1"/>
    <property type="molecule type" value="Genomic_DNA"/>
</dbReference>
<organism evidence="2 3">
    <name type="scientific">Oopsacas minuta</name>
    <dbReference type="NCBI Taxonomy" id="111878"/>
    <lineage>
        <taxon>Eukaryota</taxon>
        <taxon>Metazoa</taxon>
        <taxon>Porifera</taxon>
        <taxon>Hexactinellida</taxon>
        <taxon>Hexasterophora</taxon>
        <taxon>Lyssacinosida</taxon>
        <taxon>Leucopsacidae</taxon>
        <taxon>Oopsacas</taxon>
    </lineage>
</organism>
<evidence type="ECO:0000313" key="2">
    <source>
        <dbReference type="EMBL" id="KAI6652230.1"/>
    </source>
</evidence>
<dbReference type="Pfam" id="PF01541">
    <property type="entry name" value="GIY-YIG"/>
    <property type="match status" value="1"/>
</dbReference>
<dbReference type="Gene3D" id="3.40.1440.10">
    <property type="entry name" value="GIY-YIG endonuclease"/>
    <property type="match status" value="1"/>
</dbReference>
<dbReference type="InterPro" id="IPR035901">
    <property type="entry name" value="GIY-YIG_endonuc_sf"/>
</dbReference>
<dbReference type="AlphaFoldDB" id="A0AAV7JU66"/>
<proteinExistence type="predicted"/>
<keyword evidence="3" id="KW-1185">Reference proteome</keyword>
<evidence type="ECO:0000259" key="1">
    <source>
        <dbReference type="Pfam" id="PF01541"/>
    </source>
</evidence>
<dbReference type="Proteomes" id="UP001165289">
    <property type="component" value="Unassembled WGS sequence"/>
</dbReference>
<gene>
    <name evidence="2" type="ORF">LOD99_7247</name>
</gene>
<reference evidence="2 3" key="1">
    <citation type="journal article" date="2023" name="BMC Biol.">
        <title>The compact genome of the sponge Oopsacas minuta (Hexactinellida) is lacking key metazoan core genes.</title>
        <authorList>
            <person name="Santini S."/>
            <person name="Schenkelaars Q."/>
            <person name="Jourda C."/>
            <person name="Duchesne M."/>
            <person name="Belahbib H."/>
            <person name="Rocher C."/>
            <person name="Selva M."/>
            <person name="Riesgo A."/>
            <person name="Vervoort M."/>
            <person name="Leys S.P."/>
            <person name="Kodjabachian L."/>
            <person name="Le Bivic A."/>
            <person name="Borchiellini C."/>
            <person name="Claverie J.M."/>
            <person name="Renard E."/>
        </authorList>
    </citation>
    <scope>NUCLEOTIDE SEQUENCE [LARGE SCALE GENOMIC DNA]</scope>
    <source>
        <strain evidence="2">SPO-2</strain>
    </source>
</reference>
<feature type="domain" description="GIY-YIG" evidence="1">
    <location>
        <begin position="454"/>
        <end position="527"/>
    </location>
</feature>
<sequence>MSEPASQDLAYSPLTKAKHQFLNAKLAFEQSIRAQESVFDEAKGIPEFLSDSFGVSRILLLFPRGTPFLDELIKSNRTRVYTQLTKTVDKSGQRTIFGIGFNRSGRKSSEPAQDPFEKELDISIRVHYYNEANIVTIVEHSTNLVVDCGVFPPDMSAEIFWPYLFRRSVEMVPKLKYTTVIIDNSTFINCIDLTEVYGEVAKKSADILPQALSNDSDSDDELENQIRCSKCRAVHHRVNPSYRRCVWCRFTVDTCLEGVRKVHILMELLELLGSINVGEKAKCVLADLLVCVINQHKVRHFALLSLRSKPGVIYETLRNLKEDLYSLLYFLIKKDQKELQQIIPIGMERTFYTEFDTIGIPKGKVERYKITADVFESLKTIWEKFFTADNLEKILYYEATCEICFFPQNVGTIPCKKKECKNCDMMIEKKHFTSTQRRKIYEVSDAIDCNTRSLIYILTCTICRKQYVGSSSKELQARLEDHRSMARHGRGTSADVHAFYEHTKNRENIPKDKRCKIEKSKGAISAKDDPMKIFELIGIEIVKPHKLGERESHWIRELETCVPHGLNEFY</sequence>
<protein>
    <recommendedName>
        <fullName evidence="1">GIY-YIG domain-containing protein</fullName>
    </recommendedName>
</protein>
<dbReference type="InterPro" id="IPR000305">
    <property type="entry name" value="GIY-YIG_endonuc"/>
</dbReference>
<comment type="caution">
    <text evidence="2">The sequence shown here is derived from an EMBL/GenBank/DDBJ whole genome shotgun (WGS) entry which is preliminary data.</text>
</comment>
<evidence type="ECO:0000313" key="3">
    <source>
        <dbReference type="Proteomes" id="UP001165289"/>
    </source>
</evidence>